<keyword evidence="1" id="KW-1133">Transmembrane helix</keyword>
<keyword evidence="1" id="KW-0812">Transmembrane</keyword>
<organism evidence="2 3">
    <name type="scientific">Marinobacterium marinum</name>
    <dbReference type="NCBI Taxonomy" id="2756129"/>
    <lineage>
        <taxon>Bacteria</taxon>
        <taxon>Pseudomonadati</taxon>
        <taxon>Pseudomonadota</taxon>
        <taxon>Gammaproteobacteria</taxon>
        <taxon>Oceanospirillales</taxon>
        <taxon>Oceanospirillaceae</taxon>
        <taxon>Marinobacterium</taxon>
    </lineage>
</organism>
<keyword evidence="3" id="KW-1185">Reference proteome</keyword>
<dbReference type="Proteomes" id="UP000538931">
    <property type="component" value="Unassembled WGS sequence"/>
</dbReference>
<dbReference type="Pfam" id="PF06790">
    <property type="entry name" value="UPF0259"/>
    <property type="match status" value="1"/>
</dbReference>
<reference evidence="2 3" key="1">
    <citation type="submission" date="2020-07" db="EMBL/GenBank/DDBJ databases">
        <title>Bacterium isolated from marien macroalgae.</title>
        <authorList>
            <person name="Zhu K."/>
            <person name="Lu D."/>
            <person name="Du Z."/>
        </authorList>
    </citation>
    <scope>NUCLEOTIDE SEQUENCE [LARGE SCALE GENOMIC DNA]</scope>
    <source>
        <strain evidence="2 3">3-1745</strain>
    </source>
</reference>
<sequence length="227" mass="25602">MTFDYLRQSLFFFRNHANRLALIQLPFLAVLAFVQFQVIQQLPDNLENIQTATLQKSIFLSSALDLALMPVYWGATLFYLQSVLHGQPLAISRALSLSMTCWGRLLLTYMLSVLAISFGLVLLIVPGIYIAIRLAFAEFYCVMDGMGPIDALKASWDKTNDFFWPLLQGMALLFGCLLLLETLIGELLREQQGALTLVSILIQFLGVLPTIYAYRLYCVMKADDQPT</sequence>
<gene>
    <name evidence="2" type="ORF">H1S06_00105</name>
</gene>
<evidence type="ECO:0000313" key="2">
    <source>
        <dbReference type="EMBL" id="MBA4500780.1"/>
    </source>
</evidence>
<feature type="transmembrane region" description="Helical" evidence="1">
    <location>
        <begin position="58"/>
        <end position="80"/>
    </location>
</feature>
<evidence type="ECO:0008006" key="4">
    <source>
        <dbReference type="Google" id="ProtNLM"/>
    </source>
</evidence>
<proteinExistence type="predicted"/>
<evidence type="ECO:0000256" key="1">
    <source>
        <dbReference type="SAM" id="Phobius"/>
    </source>
</evidence>
<keyword evidence="1" id="KW-0472">Membrane</keyword>
<protein>
    <recommendedName>
        <fullName evidence="4">Glycerophosphoryl diester phosphodiesterase membrane domain-containing protein</fullName>
    </recommendedName>
</protein>
<feature type="transmembrane region" description="Helical" evidence="1">
    <location>
        <begin position="101"/>
        <end position="132"/>
    </location>
</feature>
<feature type="transmembrane region" description="Helical" evidence="1">
    <location>
        <begin position="192"/>
        <end position="214"/>
    </location>
</feature>
<dbReference type="AlphaFoldDB" id="A0A7W1WV36"/>
<dbReference type="EMBL" id="JACEMT010000001">
    <property type="protein sequence ID" value="MBA4500780.1"/>
    <property type="molecule type" value="Genomic_DNA"/>
</dbReference>
<comment type="caution">
    <text evidence="2">The sequence shown here is derived from an EMBL/GenBank/DDBJ whole genome shotgun (WGS) entry which is preliminary data.</text>
</comment>
<accession>A0A7W1WV36</accession>
<dbReference type="RefSeq" id="WP_181736258.1">
    <property type="nucleotide sequence ID" value="NZ_JACEMT010000001.1"/>
</dbReference>
<feature type="transmembrane region" description="Helical" evidence="1">
    <location>
        <begin position="20"/>
        <end position="38"/>
    </location>
</feature>
<feature type="transmembrane region" description="Helical" evidence="1">
    <location>
        <begin position="162"/>
        <end position="180"/>
    </location>
</feature>
<name>A0A7W1WV36_9GAMM</name>
<evidence type="ECO:0000313" key="3">
    <source>
        <dbReference type="Proteomes" id="UP000538931"/>
    </source>
</evidence>